<dbReference type="InterPro" id="IPR029063">
    <property type="entry name" value="SAM-dependent_MTases_sf"/>
</dbReference>
<dbReference type="PANTHER" id="PTHR14614">
    <property type="entry name" value="HEPATOCELLULAR CARCINOMA-ASSOCIATED ANTIGEN"/>
    <property type="match status" value="1"/>
</dbReference>
<dbReference type="Pfam" id="PF10294">
    <property type="entry name" value="Methyltransf_16"/>
    <property type="match status" value="1"/>
</dbReference>
<dbReference type="Proteomes" id="UP000013776">
    <property type="component" value="Unassembled WGS sequence"/>
</dbReference>
<dbReference type="STRING" id="1097556.R4XGL7"/>
<sequence length="257" mass="27603">MRPAHETKNETRVECTVADRTYVLTQSSTSGETGSTVWLSSQVLATYLASRLKQPSTVGAERPTCLELGAGTGLVSLVVRDLGYAVTATDSGAVLPLLQHNVSTNPPTATATATTTTAAAAAGSCRVEEMDWCRVSGQSNETFPLLVCADVVYSPALLGPLLRTIERHARARTTLYLAQEVRTPALMDAFLEACRASFKVMRVPTAEIVKLETLLRRANAVEQKGDGDGDDEDEGADWSGVEIYKCKLKPDALKGRR</sequence>
<gene>
    <name evidence="1" type="ORF">TAPDE_005499</name>
</gene>
<evidence type="ECO:0000313" key="2">
    <source>
        <dbReference type="Proteomes" id="UP000013776"/>
    </source>
</evidence>
<comment type="caution">
    <text evidence="1">The sequence shown here is derived from an EMBL/GenBank/DDBJ whole genome shotgun (WGS) entry which is preliminary data.</text>
</comment>
<dbReference type="VEuPathDB" id="FungiDB:TAPDE_005499"/>
<reference evidence="1 2" key="1">
    <citation type="journal article" date="2013" name="MBio">
        <title>Genome sequencing of the plant pathogen Taphrina deformans, the causal agent of peach leaf curl.</title>
        <authorList>
            <person name="Cisse O.H."/>
            <person name="Almeida J.M.G.C.F."/>
            <person name="Fonseca A."/>
            <person name="Kumar A.A."/>
            <person name="Salojaervi J."/>
            <person name="Overmyer K."/>
            <person name="Hauser P.M."/>
            <person name="Pagni M."/>
        </authorList>
    </citation>
    <scope>NUCLEOTIDE SEQUENCE [LARGE SCALE GENOMIC DNA]</scope>
    <source>
        <strain evidence="2">PYCC 5710 / ATCC 11124 / CBS 356.35 / IMI 108563 / JCM 9778 / NBRC 8474</strain>
    </source>
</reference>
<name>R4XGL7_TAPDE</name>
<dbReference type="EMBL" id="CAHR02000351">
    <property type="protein sequence ID" value="CCG84936.1"/>
    <property type="molecule type" value="Genomic_DNA"/>
</dbReference>
<dbReference type="Gene3D" id="3.40.50.150">
    <property type="entry name" value="Vaccinia Virus protein VP39"/>
    <property type="match status" value="1"/>
</dbReference>
<organism evidence="1 2">
    <name type="scientific">Taphrina deformans (strain PYCC 5710 / ATCC 11124 / CBS 356.35 / IMI 108563 / JCM 9778 / NBRC 8474)</name>
    <name type="common">Peach leaf curl fungus</name>
    <name type="synonym">Lalaria deformans</name>
    <dbReference type="NCBI Taxonomy" id="1097556"/>
    <lineage>
        <taxon>Eukaryota</taxon>
        <taxon>Fungi</taxon>
        <taxon>Dikarya</taxon>
        <taxon>Ascomycota</taxon>
        <taxon>Taphrinomycotina</taxon>
        <taxon>Taphrinomycetes</taxon>
        <taxon>Taphrinales</taxon>
        <taxon>Taphrinaceae</taxon>
        <taxon>Taphrina</taxon>
    </lineage>
</organism>
<proteinExistence type="predicted"/>
<dbReference type="OrthoDB" id="2529286at2759"/>
<dbReference type="AlphaFoldDB" id="R4XGL7"/>
<dbReference type="InterPro" id="IPR019410">
    <property type="entry name" value="Methyltransf_16"/>
</dbReference>
<keyword evidence="2" id="KW-1185">Reference proteome</keyword>
<dbReference type="SUPFAM" id="SSF53335">
    <property type="entry name" value="S-adenosyl-L-methionine-dependent methyltransferases"/>
    <property type="match status" value="1"/>
</dbReference>
<protein>
    <submittedName>
        <fullName evidence="1">Uncharacterized protein</fullName>
    </submittedName>
</protein>
<accession>R4XGL7</accession>
<dbReference type="GO" id="GO:0008757">
    <property type="term" value="F:S-adenosylmethionine-dependent methyltransferase activity"/>
    <property type="evidence" value="ECO:0007669"/>
    <property type="project" value="UniProtKB-ARBA"/>
</dbReference>
<dbReference type="eggNOG" id="KOG2793">
    <property type="taxonomic scope" value="Eukaryota"/>
</dbReference>
<evidence type="ECO:0000313" key="1">
    <source>
        <dbReference type="EMBL" id="CCG84936.1"/>
    </source>
</evidence>